<feature type="region of interest" description="Disordered" evidence="6">
    <location>
        <begin position="282"/>
        <end position="317"/>
    </location>
</feature>
<feature type="region of interest" description="Disordered" evidence="6">
    <location>
        <begin position="350"/>
        <end position="394"/>
    </location>
</feature>
<evidence type="ECO:0000313" key="9">
    <source>
        <dbReference type="Proteomes" id="UP000284706"/>
    </source>
</evidence>
<feature type="compositionally biased region" description="Basic and acidic residues" evidence="6">
    <location>
        <begin position="82"/>
        <end position="106"/>
    </location>
</feature>
<feature type="compositionally biased region" description="Acidic residues" evidence="6">
    <location>
        <begin position="372"/>
        <end position="384"/>
    </location>
</feature>
<dbReference type="SMART" id="SM00184">
    <property type="entry name" value="RING"/>
    <property type="match status" value="1"/>
</dbReference>
<evidence type="ECO:0000256" key="4">
    <source>
        <dbReference type="PROSITE-ProRule" id="PRU00175"/>
    </source>
</evidence>
<protein>
    <recommendedName>
        <fullName evidence="7">RING-type domain-containing protein</fullName>
    </recommendedName>
</protein>
<dbReference type="GO" id="GO:0008270">
    <property type="term" value="F:zinc ion binding"/>
    <property type="evidence" value="ECO:0007669"/>
    <property type="project" value="UniProtKB-KW"/>
</dbReference>
<name>A0A409YTV5_9AGAR</name>
<keyword evidence="5" id="KW-0175">Coiled coil</keyword>
<feature type="region of interest" description="Disordered" evidence="6">
    <location>
        <begin position="1"/>
        <end position="109"/>
    </location>
</feature>
<feature type="domain" description="RING-type" evidence="7">
    <location>
        <begin position="188"/>
        <end position="251"/>
    </location>
</feature>
<dbReference type="Pfam" id="PF26609">
    <property type="entry name" value="DUF8191"/>
    <property type="match status" value="1"/>
</dbReference>
<dbReference type="STRING" id="231916.A0A409YTV5"/>
<dbReference type="CDD" id="cd16449">
    <property type="entry name" value="RING-HC"/>
    <property type="match status" value="1"/>
</dbReference>
<feature type="compositionally biased region" description="Basic and acidic residues" evidence="6">
    <location>
        <begin position="28"/>
        <end position="37"/>
    </location>
</feature>
<dbReference type="PANTHER" id="PTHR12109">
    <property type="entry name" value="RING FINGER PROTEIN 141-RELATED"/>
    <property type="match status" value="1"/>
</dbReference>
<dbReference type="InterPro" id="IPR001841">
    <property type="entry name" value="Znf_RING"/>
</dbReference>
<keyword evidence="9" id="KW-1185">Reference proteome</keyword>
<sequence>MARDKPLPVFPGSMSSSSKRRKPARGPSRSDRSENKKSMFTQPATTRSFPPAPSRIHESEAGPSFVPSHRKLQSLSSGLRPSRLENYSKADFHPAEPGEYIPDNRDASNASQPVEYAHMKKEVATLKEEVQDLKKLSRTYIKKYDETKSELAAVLSMLQDKEVELAVMQERSTTNIELLSSIETSIQCQICMELPQNPFSLSPCGHILCLSCLREWFRKAPPTLDSMDMDPEELSDPHFVLMRTKSCPSCRAVVRYRPAPVFMIKAVVSALKKSKPPLPGHLELPVEEDATDYDKNNPWKGIFPSSDEESMDDASEGSAEDFALNTYYSEDDEDLQEELFRMYNRHGAEVPPTMYADSTSDSDNANGSARDYDDEAQSALDDDERNGNHVFLGDSEEEELDYVLPRWTPPTVEIDARSYDISEMNPVHIKLLQRGCTWEMLQNYDISYSHRLGIIVSLHSLDQLYASDDDNDGDSQVDGMNRVFLGWNITLERHDLDGESYMSKVLEDMKENPARWILRPRRGVRGAVDARQLVPADEVIEYQSTDTEVWLDAEPEDL</sequence>
<accession>A0A409YTV5</accession>
<comment type="caution">
    <text evidence="8">The sequence shown here is derived from an EMBL/GenBank/DDBJ whole genome shotgun (WGS) entry which is preliminary data.</text>
</comment>
<dbReference type="InterPro" id="IPR047126">
    <property type="entry name" value="RNF141-like"/>
</dbReference>
<reference evidence="8 9" key="1">
    <citation type="journal article" date="2018" name="Evol. Lett.">
        <title>Horizontal gene cluster transfer increased hallucinogenic mushroom diversity.</title>
        <authorList>
            <person name="Reynolds H.T."/>
            <person name="Vijayakumar V."/>
            <person name="Gluck-Thaler E."/>
            <person name="Korotkin H.B."/>
            <person name="Matheny P.B."/>
            <person name="Slot J.C."/>
        </authorList>
    </citation>
    <scope>NUCLEOTIDE SEQUENCE [LARGE SCALE GENOMIC DNA]</scope>
    <source>
        <strain evidence="8 9">SRW20</strain>
    </source>
</reference>
<dbReference type="InterPro" id="IPR058504">
    <property type="entry name" value="DUF8191"/>
</dbReference>
<dbReference type="InterPro" id="IPR013083">
    <property type="entry name" value="Znf_RING/FYVE/PHD"/>
</dbReference>
<feature type="compositionally biased region" description="Polar residues" evidence="6">
    <location>
        <begin position="356"/>
        <end position="367"/>
    </location>
</feature>
<dbReference type="InterPro" id="IPR017907">
    <property type="entry name" value="Znf_RING_CS"/>
</dbReference>
<dbReference type="SUPFAM" id="SSF57850">
    <property type="entry name" value="RING/U-box"/>
    <property type="match status" value="1"/>
</dbReference>
<dbReference type="InterPro" id="IPR018957">
    <property type="entry name" value="Znf_C3HC4_RING-type"/>
</dbReference>
<keyword evidence="2 4" id="KW-0863">Zinc-finger</keyword>
<evidence type="ECO:0000313" key="8">
    <source>
        <dbReference type="EMBL" id="PPR06388.1"/>
    </source>
</evidence>
<dbReference type="OrthoDB" id="6105938at2759"/>
<dbReference type="PROSITE" id="PS00518">
    <property type="entry name" value="ZF_RING_1"/>
    <property type="match status" value="1"/>
</dbReference>
<proteinExistence type="predicted"/>
<dbReference type="InParanoid" id="A0A409YTV5"/>
<dbReference type="PROSITE" id="PS50089">
    <property type="entry name" value="ZF_RING_2"/>
    <property type="match status" value="1"/>
</dbReference>
<evidence type="ECO:0000256" key="6">
    <source>
        <dbReference type="SAM" id="MobiDB-lite"/>
    </source>
</evidence>
<feature type="coiled-coil region" evidence="5">
    <location>
        <begin position="116"/>
        <end position="143"/>
    </location>
</feature>
<organism evidence="8 9">
    <name type="scientific">Gymnopilus dilepis</name>
    <dbReference type="NCBI Taxonomy" id="231916"/>
    <lineage>
        <taxon>Eukaryota</taxon>
        <taxon>Fungi</taxon>
        <taxon>Dikarya</taxon>
        <taxon>Basidiomycota</taxon>
        <taxon>Agaricomycotina</taxon>
        <taxon>Agaricomycetes</taxon>
        <taxon>Agaricomycetidae</taxon>
        <taxon>Agaricales</taxon>
        <taxon>Agaricineae</taxon>
        <taxon>Hymenogastraceae</taxon>
        <taxon>Gymnopilus</taxon>
    </lineage>
</organism>
<evidence type="ECO:0000256" key="3">
    <source>
        <dbReference type="ARBA" id="ARBA00022833"/>
    </source>
</evidence>
<feature type="compositionally biased region" description="Acidic residues" evidence="6">
    <location>
        <begin position="306"/>
        <end position="317"/>
    </location>
</feature>
<evidence type="ECO:0000256" key="1">
    <source>
        <dbReference type="ARBA" id="ARBA00022723"/>
    </source>
</evidence>
<dbReference type="EMBL" id="NHYE01000330">
    <property type="protein sequence ID" value="PPR06388.1"/>
    <property type="molecule type" value="Genomic_DNA"/>
</dbReference>
<dbReference type="Gene3D" id="3.30.40.10">
    <property type="entry name" value="Zinc/RING finger domain, C3HC4 (zinc finger)"/>
    <property type="match status" value="1"/>
</dbReference>
<evidence type="ECO:0000259" key="7">
    <source>
        <dbReference type="PROSITE" id="PS50089"/>
    </source>
</evidence>
<feature type="compositionally biased region" description="Polar residues" evidence="6">
    <location>
        <begin position="38"/>
        <end position="48"/>
    </location>
</feature>
<dbReference type="Proteomes" id="UP000284706">
    <property type="component" value="Unassembled WGS sequence"/>
</dbReference>
<dbReference type="Pfam" id="PF00097">
    <property type="entry name" value="zf-C3HC4"/>
    <property type="match status" value="1"/>
</dbReference>
<evidence type="ECO:0000256" key="5">
    <source>
        <dbReference type="SAM" id="Coils"/>
    </source>
</evidence>
<keyword evidence="1" id="KW-0479">Metal-binding</keyword>
<gene>
    <name evidence="8" type="ORF">CVT26_004649</name>
</gene>
<evidence type="ECO:0000256" key="2">
    <source>
        <dbReference type="ARBA" id="ARBA00022771"/>
    </source>
</evidence>
<dbReference type="AlphaFoldDB" id="A0A409YTV5"/>
<keyword evidence="3" id="KW-0862">Zinc</keyword>